<dbReference type="AlphaFoldDB" id="A0A5B8XPL0"/>
<feature type="region of interest" description="Disordered" evidence="1">
    <location>
        <begin position="1"/>
        <end position="23"/>
    </location>
</feature>
<dbReference type="KEGG" id="bbae:FRD01_11365"/>
<accession>A0A5B8XPL0</accession>
<proteinExistence type="predicted"/>
<name>A0A5B8XPL0_9DELT</name>
<sequence length="170" mass="18967">MSKERQGEPADFEHDEDEVTQDEAHTVELDAYTLMRHINNQDRGSIDHSTVKMQAPDAFATIPMPAVSLDNSASSRDLLQPHTKPIDVSMIQKLLPVQELELDLVPLGPDDEPIDRSDQMSTTQIPIRLEFEAVIEPGGIVRIPRRFLESGHVKPGSKWVVVASQGIPDR</sequence>
<feature type="compositionally biased region" description="Basic and acidic residues" evidence="1">
    <location>
        <begin position="1"/>
        <end position="12"/>
    </location>
</feature>
<dbReference type="EMBL" id="CP042467">
    <property type="protein sequence ID" value="QED27822.1"/>
    <property type="molecule type" value="Genomic_DNA"/>
</dbReference>
<evidence type="ECO:0000256" key="1">
    <source>
        <dbReference type="SAM" id="MobiDB-lite"/>
    </source>
</evidence>
<dbReference type="RefSeq" id="WP_146959699.1">
    <property type="nucleotide sequence ID" value="NZ_CP042467.1"/>
</dbReference>
<evidence type="ECO:0000313" key="3">
    <source>
        <dbReference type="Proteomes" id="UP000321595"/>
    </source>
</evidence>
<dbReference type="Proteomes" id="UP000321595">
    <property type="component" value="Chromosome"/>
</dbReference>
<reference evidence="2 3" key="1">
    <citation type="submission" date="2019-08" db="EMBL/GenBank/DDBJ databases">
        <authorList>
            <person name="Liang Q."/>
        </authorList>
    </citation>
    <scope>NUCLEOTIDE SEQUENCE [LARGE SCALE GENOMIC DNA]</scope>
    <source>
        <strain evidence="2 3">V1718</strain>
    </source>
</reference>
<evidence type="ECO:0000313" key="2">
    <source>
        <dbReference type="EMBL" id="QED27822.1"/>
    </source>
</evidence>
<organism evidence="2 3">
    <name type="scientific">Microvenator marinus</name>
    <dbReference type="NCBI Taxonomy" id="2600177"/>
    <lineage>
        <taxon>Bacteria</taxon>
        <taxon>Deltaproteobacteria</taxon>
        <taxon>Bradymonadales</taxon>
        <taxon>Microvenatoraceae</taxon>
        <taxon>Microvenator</taxon>
    </lineage>
</organism>
<keyword evidence="3" id="KW-1185">Reference proteome</keyword>
<protein>
    <submittedName>
        <fullName evidence="2">Uncharacterized protein</fullName>
    </submittedName>
</protein>
<gene>
    <name evidence="2" type="ORF">FRD01_11365</name>
</gene>